<dbReference type="Proteomes" id="UP000031668">
    <property type="component" value="Unassembled WGS sequence"/>
</dbReference>
<evidence type="ECO:0000313" key="6">
    <source>
        <dbReference type="Proteomes" id="UP000031668"/>
    </source>
</evidence>
<keyword evidence="6" id="KW-1185">Reference proteome</keyword>
<dbReference type="PANTHER" id="PTHR44040:SF1">
    <property type="entry name" value="RETINOBLASTOMA-BINDING PROTEIN 5"/>
    <property type="match status" value="1"/>
</dbReference>
<evidence type="ECO:0000256" key="2">
    <source>
        <dbReference type="ARBA" id="ARBA00022574"/>
    </source>
</evidence>
<dbReference type="AlphaFoldDB" id="A0A0C2NJY4"/>
<keyword evidence="4" id="KW-0539">Nucleus</keyword>
<dbReference type="InterPro" id="IPR036322">
    <property type="entry name" value="WD40_repeat_dom_sf"/>
</dbReference>
<keyword evidence="2" id="KW-0853">WD repeat</keyword>
<dbReference type="EMBL" id="JWZT01000441">
    <property type="protein sequence ID" value="KII74352.1"/>
    <property type="molecule type" value="Genomic_DNA"/>
</dbReference>
<dbReference type="PANTHER" id="PTHR44040">
    <property type="entry name" value="RETINOBLASTOMA-BINDING PROTEIN 5"/>
    <property type="match status" value="1"/>
</dbReference>
<sequence>MENTKGKVTVFETKNCSPVKTFSVKNLNSQLTTALEIVFSRGGKKEFLINCCDKTIKIFNSCHVFGPEQNIEPLICFQDLITKSLWRKCCFSGDGEYVIAQPTYKHSIYIWERKTGGLVHILQGSKGDTLGDIECHPTRPIFYSICGGRVSIWENITSETWSAYAPDFKDLEQNVIYEEREDEFDIDDEDSVVVKITEKRRNAINAIVPGTIDITSREIPVFCSSDEDGTEPISYVASKMNDDTIWDTDDSNESA</sequence>
<reference evidence="5 6" key="1">
    <citation type="journal article" date="2014" name="Genome Biol. Evol.">
        <title>The genome of the myxosporean Thelohanellus kitauei shows adaptations to nutrient acquisition within its fish host.</title>
        <authorList>
            <person name="Yang Y."/>
            <person name="Xiong J."/>
            <person name="Zhou Z."/>
            <person name="Huo F."/>
            <person name="Miao W."/>
            <person name="Ran C."/>
            <person name="Liu Y."/>
            <person name="Zhang J."/>
            <person name="Feng J."/>
            <person name="Wang M."/>
            <person name="Wang M."/>
            <person name="Wang L."/>
            <person name="Yao B."/>
        </authorList>
    </citation>
    <scope>NUCLEOTIDE SEQUENCE [LARGE SCALE GENOMIC DNA]</scope>
    <source>
        <strain evidence="5">Wuqing</strain>
    </source>
</reference>
<organism evidence="5 6">
    <name type="scientific">Thelohanellus kitauei</name>
    <name type="common">Myxosporean</name>
    <dbReference type="NCBI Taxonomy" id="669202"/>
    <lineage>
        <taxon>Eukaryota</taxon>
        <taxon>Metazoa</taxon>
        <taxon>Cnidaria</taxon>
        <taxon>Myxozoa</taxon>
        <taxon>Myxosporea</taxon>
        <taxon>Bivalvulida</taxon>
        <taxon>Platysporina</taxon>
        <taxon>Myxobolidae</taxon>
        <taxon>Thelohanellus</taxon>
    </lineage>
</organism>
<evidence type="ECO:0000256" key="3">
    <source>
        <dbReference type="ARBA" id="ARBA00022737"/>
    </source>
</evidence>
<dbReference type="Gene3D" id="2.130.10.10">
    <property type="entry name" value="YVTN repeat-like/Quinoprotein amine dehydrogenase"/>
    <property type="match status" value="1"/>
</dbReference>
<accession>A0A0C2NJY4</accession>
<evidence type="ECO:0000313" key="5">
    <source>
        <dbReference type="EMBL" id="KII74352.1"/>
    </source>
</evidence>
<protein>
    <submittedName>
        <fullName evidence="5">Retinoblastoma-binding protein 5</fullName>
    </submittedName>
</protein>
<evidence type="ECO:0000256" key="1">
    <source>
        <dbReference type="ARBA" id="ARBA00004123"/>
    </source>
</evidence>
<comment type="subcellular location">
    <subcellularLocation>
        <location evidence="1">Nucleus</location>
    </subcellularLocation>
</comment>
<dbReference type="InterPro" id="IPR015943">
    <property type="entry name" value="WD40/YVTN_repeat-like_dom_sf"/>
</dbReference>
<gene>
    <name evidence="5" type="ORF">RF11_15287</name>
</gene>
<proteinExistence type="predicted"/>
<comment type="caution">
    <text evidence="5">The sequence shown here is derived from an EMBL/GenBank/DDBJ whole genome shotgun (WGS) entry which is preliminary data.</text>
</comment>
<dbReference type="OrthoDB" id="196858at2759"/>
<dbReference type="GO" id="GO:0048188">
    <property type="term" value="C:Set1C/COMPASS complex"/>
    <property type="evidence" value="ECO:0007669"/>
    <property type="project" value="InterPro"/>
</dbReference>
<name>A0A0C2NJY4_THEKT</name>
<evidence type="ECO:0000256" key="4">
    <source>
        <dbReference type="ARBA" id="ARBA00023242"/>
    </source>
</evidence>
<dbReference type="SUPFAM" id="SSF50978">
    <property type="entry name" value="WD40 repeat-like"/>
    <property type="match status" value="1"/>
</dbReference>
<dbReference type="InterPro" id="IPR037850">
    <property type="entry name" value="RBBP5/Swd1"/>
</dbReference>
<keyword evidence="3" id="KW-0677">Repeat</keyword>